<gene>
    <name evidence="2" type="ORF">CFK40_05615</name>
</gene>
<dbReference type="AlphaFoldDB" id="A0A221MA45"/>
<name>A0A221MA45_9BACI</name>
<dbReference type="KEGG" id="vne:CFK40_05615"/>
<organism evidence="2 3">
    <name type="scientific">Virgibacillus necropolis</name>
    <dbReference type="NCBI Taxonomy" id="163877"/>
    <lineage>
        <taxon>Bacteria</taxon>
        <taxon>Bacillati</taxon>
        <taxon>Bacillota</taxon>
        <taxon>Bacilli</taxon>
        <taxon>Bacillales</taxon>
        <taxon>Bacillaceae</taxon>
        <taxon>Virgibacillus</taxon>
    </lineage>
</organism>
<protein>
    <submittedName>
        <fullName evidence="2">Uncharacterized protein</fullName>
    </submittedName>
</protein>
<dbReference type="Proteomes" id="UP000204391">
    <property type="component" value="Chromosome"/>
</dbReference>
<evidence type="ECO:0000313" key="2">
    <source>
        <dbReference type="EMBL" id="ASN04524.1"/>
    </source>
</evidence>
<reference evidence="2 3" key="1">
    <citation type="journal article" date="2003" name="Int. J. Syst. Evol. Microbiol.">
        <title>Virgibacillus carmonensis sp. nov., Virgibacillus necropolis sp. nov. and Virgibacillus picturae sp. nov., three novel species isolated from deteriorated mural paintings, transfer of the species of the genus salibacillus to Virgibacillus, as Virgibacillus marismortui comb. nov. and Virgibacillus salexigens comb. nov., and emended description of the genus Virgibacillus.</title>
        <authorList>
            <person name="Heyrman J."/>
            <person name="Logan N.A."/>
            <person name="Busse H.J."/>
            <person name="Balcaen A."/>
            <person name="Lebbe L."/>
            <person name="Rodriguez-Diaz M."/>
            <person name="Swings J."/>
            <person name="De Vos P."/>
        </authorList>
    </citation>
    <scope>NUCLEOTIDE SEQUENCE [LARGE SCALE GENOMIC DNA]</scope>
    <source>
        <strain evidence="2 3">LMG 19488</strain>
    </source>
</reference>
<feature type="region of interest" description="Disordered" evidence="1">
    <location>
        <begin position="1"/>
        <end position="29"/>
    </location>
</feature>
<evidence type="ECO:0000256" key="1">
    <source>
        <dbReference type="SAM" id="MobiDB-lite"/>
    </source>
</evidence>
<dbReference type="EMBL" id="CP022437">
    <property type="protein sequence ID" value="ASN04524.1"/>
    <property type="molecule type" value="Genomic_DNA"/>
</dbReference>
<evidence type="ECO:0000313" key="3">
    <source>
        <dbReference type="Proteomes" id="UP000204391"/>
    </source>
</evidence>
<accession>A0A221MA45</accession>
<keyword evidence="3" id="KW-1185">Reference proteome</keyword>
<proteinExistence type="predicted"/>
<sequence>MNVMNFRRSSTLAKEKHGDSCGNSEDDETPQRAVFAIEEAHREPAESVVFFRSGHSAPNMILVMSHFISTMKMKKPQCV</sequence>